<dbReference type="SMART" id="SM00471">
    <property type="entry name" value="HDc"/>
    <property type="match status" value="1"/>
</dbReference>
<proteinExistence type="predicted"/>
<dbReference type="Gene3D" id="1.10.3210.10">
    <property type="entry name" value="Hypothetical protein af1432"/>
    <property type="match status" value="1"/>
</dbReference>
<feature type="region of interest" description="Disordered" evidence="1">
    <location>
        <begin position="1"/>
        <end position="31"/>
    </location>
</feature>
<evidence type="ECO:0000313" key="4">
    <source>
        <dbReference type="Proteomes" id="UP000703893"/>
    </source>
</evidence>
<accession>A0A937X0U0</accession>
<evidence type="ECO:0000259" key="2">
    <source>
        <dbReference type="SMART" id="SM00471"/>
    </source>
</evidence>
<dbReference type="EMBL" id="VGJX01000061">
    <property type="protein sequence ID" value="MBM3273848.1"/>
    <property type="molecule type" value="Genomic_DNA"/>
</dbReference>
<dbReference type="Pfam" id="PF01966">
    <property type="entry name" value="HD"/>
    <property type="match status" value="1"/>
</dbReference>
<dbReference type="InterPro" id="IPR003607">
    <property type="entry name" value="HD/PDEase_dom"/>
</dbReference>
<dbReference type="AlphaFoldDB" id="A0A937X0U0"/>
<evidence type="ECO:0000256" key="1">
    <source>
        <dbReference type="SAM" id="MobiDB-lite"/>
    </source>
</evidence>
<organism evidence="3 4">
    <name type="scientific">Candidatus Tanganyikabacteria bacterium</name>
    <dbReference type="NCBI Taxonomy" id="2961651"/>
    <lineage>
        <taxon>Bacteria</taxon>
        <taxon>Bacillati</taxon>
        <taxon>Candidatus Sericytochromatia</taxon>
        <taxon>Candidatus Tanganyikabacteria</taxon>
    </lineage>
</organism>
<dbReference type="PANTHER" id="PTHR43155">
    <property type="entry name" value="CYCLIC DI-GMP PHOSPHODIESTERASE PA4108-RELATED"/>
    <property type="match status" value="1"/>
</dbReference>
<comment type="caution">
    <text evidence="3">The sequence shown here is derived from an EMBL/GenBank/DDBJ whole genome shotgun (WGS) entry which is preliminary data.</text>
</comment>
<gene>
    <name evidence="3" type="ORF">FJZ00_01750</name>
</gene>
<dbReference type="PANTHER" id="PTHR43155:SF2">
    <property type="entry name" value="CYCLIC DI-GMP PHOSPHODIESTERASE PA4108"/>
    <property type="match status" value="1"/>
</dbReference>
<feature type="domain" description="HD/PDEase" evidence="2">
    <location>
        <begin position="84"/>
        <end position="211"/>
    </location>
</feature>
<name>A0A937X0U0_9BACT</name>
<reference evidence="3 4" key="1">
    <citation type="submission" date="2019-03" db="EMBL/GenBank/DDBJ databases">
        <title>Lake Tanganyika Metagenome-Assembled Genomes (MAGs).</title>
        <authorList>
            <person name="Tran P."/>
        </authorList>
    </citation>
    <scope>NUCLEOTIDE SEQUENCE [LARGE SCALE GENOMIC DNA]</scope>
    <source>
        <strain evidence="3">K_DeepCast_65m_m2_236</strain>
    </source>
</reference>
<protein>
    <submittedName>
        <fullName evidence="3">HD domain-containing protein</fullName>
    </submittedName>
</protein>
<dbReference type="Proteomes" id="UP000703893">
    <property type="component" value="Unassembled WGS sequence"/>
</dbReference>
<sequence>MAGGKKATPLKKKKAAGAAPAQEARREDPSYATRREVKEAFGRILDEWRELGKLDVGALRRLVEEFVLLVPADSKQPPPDLRVSGEYALAHPINMLGHCLQVGKQMGIGGQDLRHLGMAALVHDFGKEIPETHPEREELKRLDEHCATGYKLLTELAPDFPRPAAEAVRDHHERIDGRGVLKKTKFSELAAIVGLCDVYDARVTHHPFRGATSPHVAFTLTLNVASLFPKQVADAFCAAIVPYPLGAPVFLVDGRKGEVVEINPENATTPIVLVDGEREDLRDNPKSRVADLIRSALPL</sequence>
<dbReference type="SUPFAM" id="SSF109604">
    <property type="entry name" value="HD-domain/PDEase-like"/>
    <property type="match status" value="1"/>
</dbReference>
<dbReference type="CDD" id="cd00077">
    <property type="entry name" value="HDc"/>
    <property type="match status" value="1"/>
</dbReference>
<dbReference type="InterPro" id="IPR006674">
    <property type="entry name" value="HD_domain"/>
</dbReference>
<evidence type="ECO:0000313" key="3">
    <source>
        <dbReference type="EMBL" id="MBM3273848.1"/>
    </source>
</evidence>